<comment type="caution">
    <text evidence="3">The sequence shown here is derived from an EMBL/GenBank/DDBJ whole genome shotgun (WGS) entry which is preliminary data.</text>
</comment>
<protein>
    <submittedName>
        <fullName evidence="3">Uncharacterized protein</fullName>
    </submittedName>
</protein>
<gene>
    <name evidence="3" type="ORF">D9V29_10695</name>
</gene>
<proteinExistence type="predicted"/>
<dbReference type="Proteomes" id="UP000270299">
    <property type="component" value="Unassembled WGS sequence"/>
</dbReference>
<sequence length="190" mass="19926">MASSRGIRMLQTHDASGRPAESERRFDIPLARATMAAGVIELAMEFIAPLQPRTTDDTGILSYTDAEGASGWLILELNDAAVAEITARVQAGEEQQAGQLDPLRIQNTASASAAPVGRSPTWMIVLGVLVTVAAASLLSLSVASAIIGDVGGSVRAGLIGILLGASGITLVITGRRRLTRWIFARADSYR</sequence>
<reference evidence="3 4" key="1">
    <citation type="submission" date="2018-10" db="EMBL/GenBank/DDBJ databases">
        <authorList>
            <person name="Li J."/>
        </authorList>
    </citation>
    <scope>NUCLEOTIDE SEQUENCE [LARGE SCALE GENOMIC DNA]</scope>
    <source>
        <strain evidence="3 4">CCTCC AB209002</strain>
    </source>
</reference>
<dbReference type="OrthoDB" id="5118992at2"/>
<feature type="transmembrane region" description="Helical" evidence="2">
    <location>
        <begin position="122"/>
        <end position="147"/>
    </location>
</feature>
<dbReference type="AlphaFoldDB" id="A0A3L6ZQQ4"/>
<evidence type="ECO:0000313" key="4">
    <source>
        <dbReference type="Proteomes" id="UP000270299"/>
    </source>
</evidence>
<evidence type="ECO:0000256" key="1">
    <source>
        <dbReference type="SAM" id="MobiDB-lite"/>
    </source>
</evidence>
<keyword evidence="2" id="KW-1133">Transmembrane helix</keyword>
<feature type="region of interest" description="Disordered" evidence="1">
    <location>
        <begin position="1"/>
        <end position="23"/>
    </location>
</feature>
<evidence type="ECO:0000313" key="3">
    <source>
        <dbReference type="EMBL" id="RLP70250.1"/>
    </source>
</evidence>
<dbReference type="EMBL" id="RCUV01000011">
    <property type="protein sequence ID" value="RLP70250.1"/>
    <property type="molecule type" value="Genomic_DNA"/>
</dbReference>
<accession>A0A3L6ZQQ4</accession>
<feature type="transmembrane region" description="Helical" evidence="2">
    <location>
        <begin position="153"/>
        <end position="172"/>
    </location>
</feature>
<name>A0A3L6ZQQ4_9MICO</name>
<keyword evidence="2" id="KW-0472">Membrane</keyword>
<keyword evidence="2" id="KW-0812">Transmembrane</keyword>
<keyword evidence="4" id="KW-1185">Reference proteome</keyword>
<dbReference type="RefSeq" id="WP_121673311.1">
    <property type="nucleotide sequence ID" value="NZ_BMXM01000007.1"/>
</dbReference>
<evidence type="ECO:0000256" key="2">
    <source>
        <dbReference type="SAM" id="Phobius"/>
    </source>
</evidence>
<organism evidence="3 4">
    <name type="scientific">Mycetocola manganoxydans</name>
    <dbReference type="NCBI Taxonomy" id="699879"/>
    <lineage>
        <taxon>Bacteria</taxon>
        <taxon>Bacillati</taxon>
        <taxon>Actinomycetota</taxon>
        <taxon>Actinomycetes</taxon>
        <taxon>Micrococcales</taxon>
        <taxon>Microbacteriaceae</taxon>
        <taxon>Mycetocola</taxon>
    </lineage>
</organism>